<evidence type="ECO:0000313" key="6">
    <source>
        <dbReference type="Proteomes" id="UP001139011"/>
    </source>
</evidence>
<evidence type="ECO:0000259" key="4">
    <source>
        <dbReference type="PROSITE" id="PS51910"/>
    </source>
</evidence>
<dbReference type="SMART" id="SM00257">
    <property type="entry name" value="LysM"/>
    <property type="match status" value="3"/>
</dbReference>
<dbReference type="GO" id="GO:0070492">
    <property type="term" value="F:oligosaccharide binding"/>
    <property type="evidence" value="ECO:0007669"/>
    <property type="project" value="TreeGrafter"/>
</dbReference>
<dbReference type="InterPro" id="IPR041704">
    <property type="entry name" value="CFLE_GH18"/>
</dbReference>
<dbReference type="PANTHER" id="PTHR46066:SF2">
    <property type="entry name" value="CHITINASE DOMAIN-CONTAINING PROTEIN 1"/>
    <property type="match status" value="1"/>
</dbReference>
<gene>
    <name evidence="5" type="ORF">LCY76_08310</name>
</gene>
<dbReference type="Gene3D" id="3.10.350.10">
    <property type="entry name" value="LysM domain"/>
    <property type="match status" value="3"/>
</dbReference>
<dbReference type="Proteomes" id="UP001139011">
    <property type="component" value="Unassembled WGS sequence"/>
</dbReference>
<proteinExistence type="predicted"/>
<protein>
    <submittedName>
        <fullName evidence="5">LysM peptidoglycan-binding domain-containing protein</fullName>
    </submittedName>
</protein>
<feature type="domain" description="LysM" evidence="3">
    <location>
        <begin position="51"/>
        <end position="95"/>
    </location>
</feature>
<keyword evidence="6" id="KW-1185">Reference proteome</keyword>
<dbReference type="GO" id="GO:0016798">
    <property type="term" value="F:hydrolase activity, acting on glycosyl bonds"/>
    <property type="evidence" value="ECO:0007669"/>
    <property type="project" value="UniProtKB-KW"/>
</dbReference>
<name>A0A9X1XB61_9BACL</name>
<reference evidence="5" key="1">
    <citation type="submission" date="2021-09" db="EMBL/GenBank/DDBJ databases">
        <title>Genome analysis of Fictibacillus sp. KIGAM418 isolated from marine sediment.</title>
        <authorList>
            <person name="Seo M.-J."/>
            <person name="Cho E.-S."/>
            <person name="Hwang C.Y."/>
        </authorList>
    </citation>
    <scope>NUCLEOTIDE SEQUENCE</scope>
    <source>
        <strain evidence="5">KIGAM418</strain>
    </source>
</reference>
<dbReference type="CDD" id="cd02874">
    <property type="entry name" value="GH18_CFLE_spore_hydrolase"/>
    <property type="match status" value="1"/>
</dbReference>
<dbReference type="SUPFAM" id="SSF54106">
    <property type="entry name" value="LysM domain"/>
    <property type="match status" value="3"/>
</dbReference>
<dbReference type="InterPro" id="IPR001223">
    <property type="entry name" value="Glyco_hydro18_cat"/>
</dbReference>
<dbReference type="InterPro" id="IPR018392">
    <property type="entry name" value="LysM"/>
</dbReference>
<dbReference type="CDD" id="cd00118">
    <property type="entry name" value="LysM"/>
    <property type="match status" value="3"/>
</dbReference>
<dbReference type="SMART" id="SM00636">
    <property type="entry name" value="Glyco_18"/>
    <property type="match status" value="1"/>
</dbReference>
<feature type="domain" description="LysM" evidence="3">
    <location>
        <begin position="2"/>
        <end position="46"/>
    </location>
</feature>
<keyword evidence="2" id="KW-0326">Glycosidase</keyword>
<evidence type="ECO:0000256" key="2">
    <source>
        <dbReference type="ARBA" id="ARBA00023295"/>
    </source>
</evidence>
<dbReference type="GO" id="GO:0005975">
    <property type="term" value="P:carbohydrate metabolic process"/>
    <property type="evidence" value="ECO:0007669"/>
    <property type="project" value="InterPro"/>
</dbReference>
<organism evidence="5 6">
    <name type="scientific">Fictibacillus marinisediminis</name>
    <dbReference type="NCBI Taxonomy" id="2878389"/>
    <lineage>
        <taxon>Bacteria</taxon>
        <taxon>Bacillati</taxon>
        <taxon>Bacillota</taxon>
        <taxon>Bacilli</taxon>
        <taxon>Bacillales</taxon>
        <taxon>Fictibacillaceae</taxon>
        <taxon>Fictibacillus</taxon>
    </lineage>
</organism>
<dbReference type="InterPro" id="IPR017853">
    <property type="entry name" value="GH"/>
</dbReference>
<dbReference type="PROSITE" id="PS51910">
    <property type="entry name" value="GH18_2"/>
    <property type="match status" value="1"/>
</dbReference>
<dbReference type="InterPro" id="IPR029070">
    <property type="entry name" value="Chitinase_insertion_sf"/>
</dbReference>
<dbReference type="RefSeq" id="WP_248252243.1">
    <property type="nucleotide sequence ID" value="NZ_JAIWJX010000002.1"/>
</dbReference>
<dbReference type="InterPro" id="IPR011583">
    <property type="entry name" value="Chitinase_II/V-like_cat"/>
</dbReference>
<evidence type="ECO:0000313" key="5">
    <source>
        <dbReference type="EMBL" id="MCK6256595.1"/>
    </source>
</evidence>
<dbReference type="AlphaFoldDB" id="A0A9X1XB61"/>
<evidence type="ECO:0000256" key="1">
    <source>
        <dbReference type="ARBA" id="ARBA00022801"/>
    </source>
</evidence>
<sequence>MHIHVVQQGDSLWGIAHHYGVDLQVIMNENDVRDPNSLIIGQALVISPPFPRYRVQQGDTLYLIAGRWDTSVQAIVDRNNIEKTAYIYIDQELIIPVHVVHPGDSLYVISMKYGASIQGIAEENNLSAAHVIYPGQKLTIPFERPVKEINAYISSYTPAIQKEIHSKGKYLTYITPFSYTINKDGTLNPPNDEVVLPAAKSESISPLMVVTNFQNGTFNTELISAVLSDTSIQSKLLNTILSVMKNKGYKGVNFDFEYINPNQREAYNQFLRRTVSLFKPLGYITSTALAPKLSAGQKGILYEAHDYGAHGEIVDFVIVMTYEWGWIGGKPMAVAPLNEVKKVLEYALTEIPANKLVMGVPLYGYDWKLPFVQGTYAQTVSPQEAVDRARRYGASIQFDEKAQSPFYKYYDGSGAQHIVWFEDARSIKAKFTAAKQYQLRGISYWLLGPAFPQNWYVLQNEVKPKNRKAQYSYKKAARRVNGLLLLILNPPHICRSFFNHHII</sequence>
<keyword evidence="1" id="KW-0378">Hydrolase</keyword>
<dbReference type="Gene3D" id="3.10.50.10">
    <property type="match status" value="1"/>
</dbReference>
<accession>A0A9X1XB61</accession>
<dbReference type="SUPFAM" id="SSF51445">
    <property type="entry name" value="(Trans)glycosidases"/>
    <property type="match status" value="1"/>
</dbReference>
<dbReference type="PANTHER" id="PTHR46066">
    <property type="entry name" value="CHITINASE DOMAIN-CONTAINING PROTEIN 1 FAMILY MEMBER"/>
    <property type="match status" value="1"/>
</dbReference>
<dbReference type="Pfam" id="PF01476">
    <property type="entry name" value="LysM"/>
    <property type="match status" value="3"/>
</dbReference>
<dbReference type="PROSITE" id="PS51782">
    <property type="entry name" value="LYSM"/>
    <property type="match status" value="3"/>
</dbReference>
<comment type="caution">
    <text evidence="5">The sequence shown here is derived from an EMBL/GenBank/DDBJ whole genome shotgun (WGS) entry which is preliminary data.</text>
</comment>
<feature type="domain" description="GH18" evidence="4">
    <location>
        <begin position="147"/>
        <end position="476"/>
    </location>
</feature>
<dbReference type="Pfam" id="PF00704">
    <property type="entry name" value="Glyco_hydro_18"/>
    <property type="match status" value="1"/>
</dbReference>
<dbReference type="Gene3D" id="3.20.20.80">
    <property type="entry name" value="Glycosidases"/>
    <property type="match status" value="1"/>
</dbReference>
<dbReference type="EMBL" id="JAIWJX010000002">
    <property type="protein sequence ID" value="MCK6256595.1"/>
    <property type="molecule type" value="Genomic_DNA"/>
</dbReference>
<evidence type="ECO:0000259" key="3">
    <source>
        <dbReference type="PROSITE" id="PS51782"/>
    </source>
</evidence>
<feature type="domain" description="LysM" evidence="3">
    <location>
        <begin position="96"/>
        <end position="140"/>
    </location>
</feature>
<dbReference type="GO" id="GO:0012505">
    <property type="term" value="C:endomembrane system"/>
    <property type="evidence" value="ECO:0007669"/>
    <property type="project" value="TreeGrafter"/>
</dbReference>
<dbReference type="GO" id="GO:0008061">
    <property type="term" value="F:chitin binding"/>
    <property type="evidence" value="ECO:0007669"/>
    <property type="project" value="InterPro"/>
</dbReference>
<dbReference type="InterPro" id="IPR036779">
    <property type="entry name" value="LysM_dom_sf"/>
</dbReference>